<keyword evidence="1" id="KW-0472">Membrane</keyword>
<evidence type="ECO:0000313" key="3">
    <source>
        <dbReference type="Proteomes" id="UP000199137"/>
    </source>
</evidence>
<dbReference type="Proteomes" id="UP000199137">
    <property type="component" value="Unassembled WGS sequence"/>
</dbReference>
<feature type="transmembrane region" description="Helical" evidence="1">
    <location>
        <begin position="12"/>
        <end position="33"/>
    </location>
</feature>
<keyword evidence="1" id="KW-1133">Transmembrane helix</keyword>
<reference evidence="2 3" key="1">
    <citation type="submission" date="2016-10" db="EMBL/GenBank/DDBJ databases">
        <authorList>
            <person name="de Groot N.N."/>
        </authorList>
    </citation>
    <scope>NUCLEOTIDE SEQUENCE [LARGE SCALE GENOMIC DNA]</scope>
    <source>
        <strain evidence="2 3">DSM 44637</strain>
    </source>
</reference>
<protein>
    <submittedName>
        <fullName evidence="2">Uncharacterized protein</fullName>
    </submittedName>
</protein>
<dbReference type="STRING" id="112413.SAMN05421854_11736"/>
<organism evidence="2 3">
    <name type="scientific">Amycolatopsis rubida</name>
    <dbReference type="NCBI Taxonomy" id="112413"/>
    <lineage>
        <taxon>Bacteria</taxon>
        <taxon>Bacillati</taxon>
        <taxon>Actinomycetota</taxon>
        <taxon>Actinomycetes</taxon>
        <taxon>Pseudonocardiales</taxon>
        <taxon>Pseudonocardiaceae</taxon>
        <taxon>Amycolatopsis</taxon>
    </lineage>
</organism>
<dbReference type="RefSeq" id="WP_167545603.1">
    <property type="nucleotide sequence ID" value="NZ_FOWC01000017.1"/>
</dbReference>
<proteinExistence type="predicted"/>
<evidence type="ECO:0000313" key="2">
    <source>
        <dbReference type="EMBL" id="SFQ62789.1"/>
    </source>
</evidence>
<dbReference type="AlphaFoldDB" id="A0A1I6A255"/>
<gene>
    <name evidence="2" type="ORF">SAMN05421854_11736</name>
</gene>
<accession>A0A1I6A255</accession>
<name>A0A1I6A255_9PSEU</name>
<evidence type="ECO:0000256" key="1">
    <source>
        <dbReference type="SAM" id="Phobius"/>
    </source>
</evidence>
<sequence length="92" mass="9929">METVLNILLIRFGIIAGIVVVVGLGAFALIVSLRRRGKGERVREGAAVLAKSAARAMDRRGARGVRGRVGGEVVRQAARWLDEDPGRKRPGR</sequence>
<dbReference type="EMBL" id="FOWC01000017">
    <property type="protein sequence ID" value="SFQ62789.1"/>
    <property type="molecule type" value="Genomic_DNA"/>
</dbReference>
<keyword evidence="1" id="KW-0812">Transmembrane</keyword>